<dbReference type="Proteomes" id="UP001256547">
    <property type="component" value="Unassembled WGS sequence"/>
</dbReference>
<dbReference type="EMBL" id="JARPYR010000001">
    <property type="protein sequence ID" value="MDT2595610.1"/>
    <property type="molecule type" value="Genomic_DNA"/>
</dbReference>
<proteinExistence type="predicted"/>
<reference evidence="1 2" key="1">
    <citation type="submission" date="2023-03" db="EMBL/GenBank/DDBJ databases">
        <authorList>
            <person name="Shen W."/>
            <person name="Cai J."/>
        </authorList>
    </citation>
    <scope>NUCLEOTIDE SEQUENCE [LARGE SCALE GENOMIC DNA]</scope>
    <source>
        <strain evidence="1 2">P72-2</strain>
    </source>
</reference>
<organism evidence="1 2">
    <name type="scientific">Enterococcus dongliensis</name>
    <dbReference type="NCBI Taxonomy" id="2559925"/>
    <lineage>
        <taxon>Bacteria</taxon>
        <taxon>Bacillati</taxon>
        <taxon>Bacillota</taxon>
        <taxon>Bacilli</taxon>
        <taxon>Lactobacillales</taxon>
        <taxon>Enterococcaceae</taxon>
        <taxon>Enterococcus</taxon>
    </lineage>
</organism>
<accession>A0ABU3EL91</accession>
<evidence type="ECO:0000313" key="2">
    <source>
        <dbReference type="Proteomes" id="UP001256547"/>
    </source>
</evidence>
<keyword evidence="2" id="KW-1185">Reference proteome</keyword>
<sequence>MDKTQKINFNGGYVELFVPLPPVYELGKWKIRVIGKVIGSNEITKAEGKRILIKKGFTTNGNKEWEFYKNLTILYDL</sequence>
<evidence type="ECO:0000313" key="1">
    <source>
        <dbReference type="EMBL" id="MDT2595610.1"/>
    </source>
</evidence>
<comment type="caution">
    <text evidence="1">The sequence shown here is derived from an EMBL/GenBank/DDBJ whole genome shotgun (WGS) entry which is preliminary data.</text>
</comment>
<dbReference type="RefSeq" id="WP_311859213.1">
    <property type="nucleotide sequence ID" value="NZ_JARPYR010000001.1"/>
</dbReference>
<protein>
    <submittedName>
        <fullName evidence="1">Uncharacterized protein</fullName>
    </submittedName>
</protein>
<name>A0ABU3EL91_9ENTE</name>
<gene>
    <name evidence="1" type="ORF">P7D39_00995</name>
</gene>